<dbReference type="EC" id="3.5.1.1" evidence="2"/>
<dbReference type="Gene3D" id="3.40.50.1170">
    <property type="entry name" value="L-asparaginase, N-terminal domain"/>
    <property type="match status" value="1"/>
</dbReference>
<proteinExistence type="inferred from homology"/>
<keyword evidence="3 10" id="KW-0378">Hydrolase</keyword>
<dbReference type="InterPro" id="IPR027475">
    <property type="entry name" value="Asparaginase/glutaminase_AS2"/>
</dbReference>
<dbReference type="GO" id="GO:0004067">
    <property type="term" value="F:asparaginase activity"/>
    <property type="evidence" value="ECO:0007669"/>
    <property type="project" value="UniProtKB-UniRule"/>
</dbReference>
<dbReference type="InterPro" id="IPR006033">
    <property type="entry name" value="AsnA_fam"/>
</dbReference>
<dbReference type="InterPro" id="IPR037152">
    <property type="entry name" value="L-asparaginase_N_sf"/>
</dbReference>
<evidence type="ECO:0000256" key="1">
    <source>
        <dbReference type="ARBA" id="ARBA00010518"/>
    </source>
</evidence>
<feature type="domain" description="Asparaginase/glutaminase C-terminal" evidence="9">
    <location>
        <begin position="245"/>
        <end position="361"/>
    </location>
</feature>
<dbReference type="CDD" id="cd08963">
    <property type="entry name" value="L-asparaginase_I"/>
    <property type="match status" value="1"/>
</dbReference>
<dbReference type="NCBIfam" id="TIGR00519">
    <property type="entry name" value="asnASE_I"/>
    <property type="match status" value="1"/>
</dbReference>
<dbReference type="InterPro" id="IPR006034">
    <property type="entry name" value="Asparaginase/glutaminase-like"/>
</dbReference>
<evidence type="ECO:0000256" key="6">
    <source>
        <dbReference type="PROSITE-ProRule" id="PRU10099"/>
    </source>
</evidence>
<organism evidence="10 11">
    <name type="scientific">Prevotella pallens</name>
    <dbReference type="NCBI Taxonomy" id="60133"/>
    <lineage>
        <taxon>Bacteria</taxon>
        <taxon>Pseudomonadati</taxon>
        <taxon>Bacteroidota</taxon>
        <taxon>Bacteroidia</taxon>
        <taxon>Bacteroidales</taxon>
        <taxon>Prevotellaceae</taxon>
        <taxon>Prevotella</taxon>
    </lineage>
</organism>
<comment type="similarity">
    <text evidence="1">Belongs to the asparaginase 1 family.</text>
</comment>
<evidence type="ECO:0000256" key="4">
    <source>
        <dbReference type="PIRSR" id="PIRSR001220-1"/>
    </source>
</evidence>
<feature type="active site" evidence="7">
    <location>
        <position position="118"/>
    </location>
</feature>
<evidence type="ECO:0000313" key="10">
    <source>
        <dbReference type="EMBL" id="SUC12215.1"/>
    </source>
</evidence>
<evidence type="ECO:0000256" key="2">
    <source>
        <dbReference type="ARBA" id="ARBA00012920"/>
    </source>
</evidence>
<dbReference type="Gene3D" id="3.40.50.40">
    <property type="match status" value="1"/>
</dbReference>
<dbReference type="PANTHER" id="PTHR11707">
    <property type="entry name" value="L-ASPARAGINASE"/>
    <property type="match status" value="1"/>
</dbReference>
<reference evidence="10 11" key="1">
    <citation type="submission" date="2018-06" db="EMBL/GenBank/DDBJ databases">
        <authorList>
            <consortium name="Pathogen Informatics"/>
            <person name="Doyle S."/>
        </authorList>
    </citation>
    <scope>NUCLEOTIDE SEQUENCE [LARGE SCALE GENOMIC DNA]</scope>
    <source>
        <strain evidence="10 11">NCTC13043</strain>
    </source>
</reference>
<dbReference type="PIRSF" id="PIRSF001220">
    <property type="entry name" value="L-ASNase_gatD"/>
    <property type="match status" value="1"/>
</dbReference>
<dbReference type="FunFam" id="3.40.50.40:FF:000001">
    <property type="entry name" value="L-asparaginase 1"/>
    <property type="match status" value="1"/>
</dbReference>
<evidence type="ECO:0000259" key="8">
    <source>
        <dbReference type="Pfam" id="PF00710"/>
    </source>
</evidence>
<dbReference type="InterPro" id="IPR027473">
    <property type="entry name" value="L-asparaginase_C"/>
</dbReference>
<protein>
    <recommendedName>
        <fullName evidence="2">asparaginase</fullName>
        <ecNumber evidence="2">3.5.1.1</ecNumber>
    </recommendedName>
</protein>
<evidence type="ECO:0000313" key="11">
    <source>
        <dbReference type="Proteomes" id="UP000254235"/>
    </source>
</evidence>
<dbReference type="InterPro" id="IPR027474">
    <property type="entry name" value="L-asparaginase_N"/>
</dbReference>
<dbReference type="InterPro" id="IPR020827">
    <property type="entry name" value="Asparaginase/glutaminase_AS1"/>
</dbReference>
<feature type="binding site" evidence="5">
    <location>
        <position position="87"/>
    </location>
    <ligand>
        <name>substrate</name>
    </ligand>
</feature>
<dbReference type="PANTHER" id="PTHR11707:SF28">
    <property type="entry name" value="60 KDA LYSOPHOSPHOLIPASE"/>
    <property type="match status" value="1"/>
</dbReference>
<dbReference type="Pfam" id="PF00710">
    <property type="entry name" value="Asparaginase"/>
    <property type="match status" value="1"/>
</dbReference>
<dbReference type="GO" id="GO:0009066">
    <property type="term" value="P:aspartate family amino acid metabolic process"/>
    <property type="evidence" value="ECO:0007669"/>
    <property type="project" value="UniProtKB-ARBA"/>
</dbReference>
<gene>
    <name evidence="10" type="primary">ansA</name>
    <name evidence="10" type="ORF">NCTC13043_00812</name>
</gene>
<dbReference type="InterPro" id="IPR036152">
    <property type="entry name" value="Asp/glu_Ase-like_sf"/>
</dbReference>
<feature type="binding site" evidence="5">
    <location>
        <begin position="118"/>
        <end position="119"/>
    </location>
    <ligand>
        <name>substrate</name>
    </ligand>
</feature>
<dbReference type="Proteomes" id="UP000254235">
    <property type="component" value="Unassembled WGS sequence"/>
</dbReference>
<evidence type="ECO:0000256" key="5">
    <source>
        <dbReference type="PIRSR" id="PIRSR001220-2"/>
    </source>
</evidence>
<evidence type="ECO:0000259" key="9">
    <source>
        <dbReference type="Pfam" id="PF17763"/>
    </source>
</evidence>
<sequence>MSEKKIKLSEYLLKINYYLCDKDNYIVMKRTEKVLLIYTGGTIGMGCNPATGALEPLDFEHLADNVPEFKLIPTAIDTYQFIPAIDSSNMSPKNWADIVRIIVDRYNSYDGFVILHGTDTMAYTASALSFMLENLTKPVILTGSQLPIGQLRTDGKENLMTSLELAAAHHHDGTPMVPEVCIYFNGHLLRGNRSTKQNADELNAFESFNFPHLCEAGVSFNFQTHHILKPDYSQPMVPHFELDSNVFVLSLFPGAEESIIRHTFDAPELRGIIMRTYGSGNAPHASWLVNLLKEASQRGVVTVNVSQCISGQADMNRYDTGYQLKEAGVISGYDTTVEAALTKLMLLQAKYSDHTIVREYMNKSIAGEITIPNTLI</sequence>
<dbReference type="AlphaFoldDB" id="A0A379F0T6"/>
<dbReference type="InterPro" id="IPR040919">
    <property type="entry name" value="Asparaginase_C"/>
</dbReference>
<dbReference type="SUPFAM" id="SSF53774">
    <property type="entry name" value="Glutaminase/Asparaginase"/>
    <property type="match status" value="1"/>
</dbReference>
<dbReference type="SMART" id="SM00870">
    <property type="entry name" value="Asparaginase"/>
    <property type="match status" value="1"/>
</dbReference>
<dbReference type="PROSITE" id="PS00144">
    <property type="entry name" value="ASN_GLN_ASE_1"/>
    <property type="match status" value="1"/>
</dbReference>
<dbReference type="SFLD" id="SFLDS00057">
    <property type="entry name" value="Glutaminase/Asparaginase"/>
    <property type="match status" value="1"/>
</dbReference>
<dbReference type="EMBL" id="UGTP01000001">
    <property type="protein sequence ID" value="SUC12215.1"/>
    <property type="molecule type" value="Genomic_DNA"/>
</dbReference>
<dbReference type="FunFam" id="3.40.50.1170:FF:000001">
    <property type="entry name" value="L-asparaginase 2"/>
    <property type="match status" value="1"/>
</dbReference>
<dbReference type="Pfam" id="PF17763">
    <property type="entry name" value="Asparaginase_C"/>
    <property type="match status" value="1"/>
</dbReference>
<feature type="active site" evidence="6">
    <location>
        <position position="42"/>
    </location>
</feature>
<name>A0A379F0T6_9BACT</name>
<evidence type="ECO:0000256" key="7">
    <source>
        <dbReference type="PROSITE-ProRule" id="PRU10100"/>
    </source>
</evidence>
<feature type="domain" description="L-asparaginase N-terminal" evidence="8">
    <location>
        <begin position="33"/>
        <end position="225"/>
    </location>
</feature>
<dbReference type="InterPro" id="IPR041725">
    <property type="entry name" value="L-asparaginase_I"/>
</dbReference>
<accession>A0A379F0T6</accession>
<dbReference type="PRINTS" id="PR00139">
    <property type="entry name" value="ASNGLNASE"/>
</dbReference>
<evidence type="ECO:0000256" key="3">
    <source>
        <dbReference type="ARBA" id="ARBA00022801"/>
    </source>
</evidence>
<dbReference type="PROSITE" id="PS00917">
    <property type="entry name" value="ASN_GLN_ASE_2"/>
    <property type="match status" value="1"/>
</dbReference>
<dbReference type="PIRSF" id="PIRSF500176">
    <property type="entry name" value="L_ASNase"/>
    <property type="match status" value="1"/>
</dbReference>
<feature type="active site" description="O-isoaspartyl threonine intermediate" evidence="4">
    <location>
        <position position="42"/>
    </location>
</feature>
<dbReference type="PROSITE" id="PS51732">
    <property type="entry name" value="ASN_GLN_ASE_3"/>
    <property type="match status" value="1"/>
</dbReference>